<dbReference type="GO" id="GO:0008982">
    <property type="term" value="F:protein-N(PI)-phosphohistidine-sugar phosphotransferase activity"/>
    <property type="evidence" value="ECO:0007669"/>
    <property type="project" value="InterPro"/>
</dbReference>
<dbReference type="Proteomes" id="UP000199662">
    <property type="component" value="Unassembled WGS sequence"/>
</dbReference>
<comment type="subcellular location">
    <subcellularLocation>
        <location evidence="1">Cytoplasm</location>
    </subcellularLocation>
</comment>
<evidence type="ECO:0000256" key="3">
    <source>
        <dbReference type="ARBA" id="ARBA00022490"/>
    </source>
</evidence>
<dbReference type="InterPro" id="IPR036667">
    <property type="entry name" value="PTS_IIB_sorbose-sp_sf"/>
</dbReference>
<keyword evidence="3" id="KW-0963">Cytoplasm</keyword>
<dbReference type="RefSeq" id="WP_091833965.1">
    <property type="nucleotide sequence ID" value="NZ_FNZK01000018.1"/>
</dbReference>
<dbReference type="GO" id="GO:0005737">
    <property type="term" value="C:cytoplasm"/>
    <property type="evidence" value="ECO:0007669"/>
    <property type="project" value="UniProtKB-SubCell"/>
</dbReference>
<feature type="domain" description="PTS EIIB type-4" evidence="8">
    <location>
        <begin position="1"/>
        <end position="156"/>
    </location>
</feature>
<evidence type="ECO:0000256" key="1">
    <source>
        <dbReference type="ARBA" id="ARBA00004496"/>
    </source>
</evidence>
<keyword evidence="5" id="KW-0808">Transferase</keyword>
<dbReference type="EMBL" id="FNZK01000018">
    <property type="protein sequence ID" value="SEJ82403.1"/>
    <property type="molecule type" value="Genomic_DNA"/>
</dbReference>
<dbReference type="AlphaFoldDB" id="A0A1H7BXM9"/>
<evidence type="ECO:0000256" key="4">
    <source>
        <dbReference type="ARBA" id="ARBA00022597"/>
    </source>
</evidence>
<evidence type="ECO:0000256" key="2">
    <source>
        <dbReference type="ARBA" id="ARBA00022448"/>
    </source>
</evidence>
<evidence type="ECO:0000256" key="5">
    <source>
        <dbReference type="ARBA" id="ARBA00022679"/>
    </source>
</evidence>
<keyword evidence="7" id="KW-0418">Kinase</keyword>
<accession>A0A1H7BXM9</accession>
<dbReference type="Pfam" id="PF03830">
    <property type="entry name" value="PTSIIB_sorb"/>
    <property type="match status" value="1"/>
</dbReference>
<dbReference type="SUPFAM" id="SSF52728">
    <property type="entry name" value="PTS IIb component"/>
    <property type="match status" value="1"/>
</dbReference>
<reference evidence="9 10" key="1">
    <citation type="submission" date="2016-10" db="EMBL/GenBank/DDBJ databases">
        <authorList>
            <person name="de Groot N.N."/>
        </authorList>
    </citation>
    <scope>NUCLEOTIDE SEQUENCE [LARGE SCALE GENOMIC DNA]</scope>
    <source>
        <strain evidence="9 10">DSM 2179</strain>
    </source>
</reference>
<evidence type="ECO:0000259" key="8">
    <source>
        <dbReference type="PROSITE" id="PS51101"/>
    </source>
</evidence>
<name>A0A1H7BXM9_9FIRM</name>
<gene>
    <name evidence="9" type="ORF">SAMN05660742_11872</name>
</gene>
<dbReference type="Gene3D" id="3.40.35.10">
    <property type="entry name" value="Phosphotransferase system, sorbose subfamily IIB component"/>
    <property type="match status" value="1"/>
</dbReference>
<dbReference type="InterPro" id="IPR004720">
    <property type="entry name" value="PTS_IIB_sorbose-sp"/>
</dbReference>
<evidence type="ECO:0000256" key="7">
    <source>
        <dbReference type="ARBA" id="ARBA00022777"/>
    </source>
</evidence>
<keyword evidence="2" id="KW-0813">Transport</keyword>
<keyword evidence="10" id="KW-1185">Reference proteome</keyword>
<keyword evidence="6" id="KW-0598">Phosphotransferase system</keyword>
<organism evidence="9 10">
    <name type="scientific">Propionispira arboris</name>
    <dbReference type="NCBI Taxonomy" id="84035"/>
    <lineage>
        <taxon>Bacteria</taxon>
        <taxon>Bacillati</taxon>
        <taxon>Bacillota</taxon>
        <taxon>Negativicutes</taxon>
        <taxon>Selenomonadales</taxon>
        <taxon>Selenomonadaceae</taxon>
        <taxon>Propionispira</taxon>
    </lineage>
</organism>
<evidence type="ECO:0000313" key="9">
    <source>
        <dbReference type="EMBL" id="SEJ82403.1"/>
    </source>
</evidence>
<dbReference type="PROSITE" id="PS51101">
    <property type="entry name" value="PTS_EIIB_TYPE_4"/>
    <property type="match status" value="1"/>
</dbReference>
<protein>
    <submittedName>
        <fullName evidence="9">PTS system, mannose-specific IIB component</fullName>
    </submittedName>
</protein>
<keyword evidence="4" id="KW-0762">Sugar transport</keyword>
<dbReference type="GO" id="GO:0016301">
    <property type="term" value="F:kinase activity"/>
    <property type="evidence" value="ECO:0007669"/>
    <property type="project" value="UniProtKB-KW"/>
</dbReference>
<proteinExistence type="predicted"/>
<evidence type="ECO:0000313" key="10">
    <source>
        <dbReference type="Proteomes" id="UP000199662"/>
    </source>
</evidence>
<dbReference type="GO" id="GO:0009401">
    <property type="term" value="P:phosphoenolpyruvate-dependent sugar phosphotransferase system"/>
    <property type="evidence" value="ECO:0007669"/>
    <property type="project" value="UniProtKB-KW"/>
</dbReference>
<evidence type="ECO:0000256" key="6">
    <source>
        <dbReference type="ARBA" id="ARBA00022683"/>
    </source>
</evidence>
<sequence length="156" mass="17007">MENIVLARIDDRLIHGQVMTAWMKTRPAKRILVIDDKVAADAFMIEVIELAAPTGVKVDVYSCDQAIEALKNGIDTPTILLAKVPDTYKRLMDGGIALGEINLGGMGMAPGRKTLYKNIAASEVERSVMKGFLAQGIDIKIQIIPSENCIEIGRLL</sequence>
<dbReference type="STRING" id="84035.SAMN05660742_11872"/>